<evidence type="ECO:0000259" key="1">
    <source>
        <dbReference type="Pfam" id="PF17921"/>
    </source>
</evidence>
<proteinExistence type="predicted"/>
<dbReference type="InterPro" id="IPR041588">
    <property type="entry name" value="Integrase_H2C2"/>
</dbReference>
<evidence type="ECO:0000313" key="2">
    <source>
        <dbReference type="EMBL" id="RDX93164.1"/>
    </source>
</evidence>
<protein>
    <recommendedName>
        <fullName evidence="1">Integrase zinc-binding domain-containing protein</fullName>
    </recommendedName>
</protein>
<sequence>MSLNINKRKANVVVDALSRRHSLLSVLETNLLCFEHIKLLYLKDEYFEETYELCANAANGGFYRHDGFLFKDKKCMPKSSIRELLVKEAHEGGLMGNFGEYKTYKTLQEHFFWPYMKKDVHHIYIGCLVCKSPKAKVNPYGSGTTLPIPSMPWVDLSMNFVLGLPRFKNGRDSIFVVVDRFSRMAHFIPFHKVYHACIVANLFVKEVVRLYGLPKTIISNRDSIKLGTKLLCSTTCHPQTDGHTKNDYHTELSYNMVVNTTTSHSLFKLVYGFNLVSLFDLLPLPNMLNCDGVFKAQFVEDLHAKACSHIEKKVEQYANSANKGKTQNSFEEGDLVWIHLRNERFPNLKKI</sequence>
<dbReference type="STRING" id="157652.A0A371GRI4"/>
<comment type="caution">
    <text evidence="2">The sequence shown here is derived from an EMBL/GenBank/DDBJ whole genome shotgun (WGS) entry which is preliminary data.</text>
</comment>
<dbReference type="GO" id="GO:0003676">
    <property type="term" value="F:nucleic acid binding"/>
    <property type="evidence" value="ECO:0007669"/>
    <property type="project" value="InterPro"/>
</dbReference>
<keyword evidence="3" id="KW-1185">Reference proteome</keyword>
<feature type="non-terminal residue" evidence="2">
    <location>
        <position position="1"/>
    </location>
</feature>
<dbReference type="Pfam" id="PF17921">
    <property type="entry name" value="Integrase_H2C2"/>
    <property type="match status" value="1"/>
</dbReference>
<dbReference type="EMBL" id="QJKJ01004683">
    <property type="protein sequence ID" value="RDX93164.1"/>
    <property type="molecule type" value="Genomic_DNA"/>
</dbReference>
<name>A0A371GRI4_MUCPR</name>
<evidence type="ECO:0000313" key="3">
    <source>
        <dbReference type="Proteomes" id="UP000257109"/>
    </source>
</evidence>
<organism evidence="2 3">
    <name type="scientific">Mucuna pruriens</name>
    <name type="common">Velvet bean</name>
    <name type="synonym">Dolichos pruriens</name>
    <dbReference type="NCBI Taxonomy" id="157652"/>
    <lineage>
        <taxon>Eukaryota</taxon>
        <taxon>Viridiplantae</taxon>
        <taxon>Streptophyta</taxon>
        <taxon>Embryophyta</taxon>
        <taxon>Tracheophyta</taxon>
        <taxon>Spermatophyta</taxon>
        <taxon>Magnoliopsida</taxon>
        <taxon>eudicotyledons</taxon>
        <taxon>Gunneridae</taxon>
        <taxon>Pentapetalae</taxon>
        <taxon>rosids</taxon>
        <taxon>fabids</taxon>
        <taxon>Fabales</taxon>
        <taxon>Fabaceae</taxon>
        <taxon>Papilionoideae</taxon>
        <taxon>50 kb inversion clade</taxon>
        <taxon>NPAAA clade</taxon>
        <taxon>indigoferoid/millettioid clade</taxon>
        <taxon>Phaseoleae</taxon>
        <taxon>Mucuna</taxon>
    </lineage>
</organism>
<dbReference type="PANTHER" id="PTHR35046">
    <property type="entry name" value="ZINC KNUCKLE (CCHC-TYPE) FAMILY PROTEIN"/>
    <property type="match status" value="1"/>
</dbReference>
<dbReference type="SUPFAM" id="SSF53098">
    <property type="entry name" value="Ribonuclease H-like"/>
    <property type="match status" value="1"/>
</dbReference>
<dbReference type="OrthoDB" id="1303698at2759"/>
<reference evidence="2" key="1">
    <citation type="submission" date="2018-05" db="EMBL/GenBank/DDBJ databases">
        <title>Draft genome of Mucuna pruriens seed.</title>
        <authorList>
            <person name="Nnadi N.E."/>
            <person name="Vos R."/>
            <person name="Hasami M.H."/>
            <person name="Devisetty U.K."/>
            <person name="Aguiy J.C."/>
        </authorList>
    </citation>
    <scope>NUCLEOTIDE SEQUENCE [LARGE SCALE GENOMIC DNA]</scope>
    <source>
        <strain evidence="2">JCA_2017</strain>
    </source>
</reference>
<feature type="domain" description="Integrase zinc-binding" evidence="1">
    <location>
        <begin position="78"/>
        <end position="134"/>
    </location>
</feature>
<dbReference type="InterPro" id="IPR012337">
    <property type="entry name" value="RNaseH-like_sf"/>
</dbReference>
<dbReference type="Proteomes" id="UP000257109">
    <property type="component" value="Unassembled WGS sequence"/>
</dbReference>
<dbReference type="PANTHER" id="PTHR35046:SF9">
    <property type="entry name" value="RNA-DIRECTED DNA POLYMERASE"/>
    <property type="match status" value="1"/>
</dbReference>
<dbReference type="AlphaFoldDB" id="A0A371GRI4"/>
<dbReference type="InterPro" id="IPR036397">
    <property type="entry name" value="RNaseH_sf"/>
</dbReference>
<accession>A0A371GRI4</accession>
<dbReference type="Gene3D" id="1.10.340.70">
    <property type="match status" value="1"/>
</dbReference>
<dbReference type="Gene3D" id="3.30.420.10">
    <property type="entry name" value="Ribonuclease H-like superfamily/Ribonuclease H"/>
    <property type="match status" value="1"/>
</dbReference>
<gene>
    <name evidence="2" type="ORF">CR513_24610</name>
</gene>